<dbReference type="RefSeq" id="WP_143190251.1">
    <property type="nucleotide sequence ID" value="NZ_FQZC01000003.1"/>
</dbReference>
<keyword evidence="3 6" id="KW-0808">Transferase</keyword>
<proteinExistence type="inferred from homology"/>
<keyword evidence="5" id="KW-0411">Iron-sulfur</keyword>
<keyword evidence="1" id="KW-0004">4Fe-4S</keyword>
<feature type="binding site" evidence="6">
    <location>
        <position position="292"/>
    </location>
    <ligand>
        <name>S-adenosyl-L-methionine</name>
        <dbReference type="ChEBI" id="CHEBI:59789"/>
    </ligand>
</feature>
<dbReference type="CDD" id="cd02440">
    <property type="entry name" value="AdoMet_MTases"/>
    <property type="match status" value="1"/>
</dbReference>
<dbReference type="Gene3D" id="2.40.50.140">
    <property type="entry name" value="Nucleic acid-binding proteins"/>
    <property type="match status" value="1"/>
</dbReference>
<dbReference type="InterPro" id="IPR029063">
    <property type="entry name" value="SAM-dependent_MTases_sf"/>
</dbReference>
<dbReference type="InterPro" id="IPR030390">
    <property type="entry name" value="MeTrfase_TrmA_AS"/>
</dbReference>
<dbReference type="Gene3D" id="3.40.50.150">
    <property type="entry name" value="Vaccinia Virus protein VP39"/>
    <property type="match status" value="1"/>
</dbReference>
<evidence type="ECO:0000256" key="6">
    <source>
        <dbReference type="PROSITE-ProRule" id="PRU01024"/>
    </source>
</evidence>
<evidence type="ECO:0000256" key="4">
    <source>
        <dbReference type="ARBA" id="ARBA00022691"/>
    </source>
</evidence>
<evidence type="ECO:0000256" key="3">
    <source>
        <dbReference type="ARBA" id="ARBA00022679"/>
    </source>
</evidence>
<dbReference type="Proteomes" id="UP000184290">
    <property type="component" value="Unassembled WGS sequence"/>
</dbReference>
<dbReference type="Gene3D" id="2.40.50.1070">
    <property type="match status" value="1"/>
</dbReference>
<dbReference type="GO" id="GO:0032259">
    <property type="term" value="P:methylation"/>
    <property type="evidence" value="ECO:0007669"/>
    <property type="project" value="UniProtKB-KW"/>
</dbReference>
<feature type="binding site" evidence="6">
    <location>
        <position position="340"/>
    </location>
    <ligand>
        <name>S-adenosyl-L-methionine</name>
        <dbReference type="ChEBI" id="CHEBI:59789"/>
    </ligand>
</feature>
<feature type="binding site" evidence="6">
    <location>
        <position position="272"/>
    </location>
    <ligand>
        <name>S-adenosyl-L-methionine</name>
        <dbReference type="ChEBI" id="CHEBI:59789"/>
    </ligand>
</feature>
<feature type="active site" evidence="7">
    <location>
        <position position="366"/>
    </location>
</feature>
<dbReference type="PANTHER" id="PTHR11061:SF49">
    <property type="entry name" value="23S RRNA (URACIL(1939)-C(5))-METHYLTRANSFERASE RLMD"/>
    <property type="match status" value="1"/>
</dbReference>
<evidence type="ECO:0000256" key="7">
    <source>
        <dbReference type="PROSITE-ProRule" id="PRU10015"/>
    </source>
</evidence>
<dbReference type="Pfam" id="PF05958">
    <property type="entry name" value="tRNA_U5-meth_tr"/>
    <property type="match status" value="1"/>
</dbReference>
<feature type="active site" description="Nucleophile" evidence="6">
    <location>
        <position position="366"/>
    </location>
</feature>
<name>A0ABY1INK3_9HYPH</name>
<sequence>MSETIRIERLGVKADGIGMGPGGPAYVPFTLPGESITAERQGQRARATAILEPSPERQAAPCPHYTHCGGCDLQHASPPLYADFKRDLVVEALRRAGLDAPVHAMVPTAPGTRRRAVFSATRAGTRILFGFHEAMSNRIAPIDTCLVLKGEIVSALPALRKLAEGLVARKGETRLTVTLAGTGLDIAVETGQTLSEPLRARAMQIALSSDFARLSVNGEIVIEPRPPVVLAGDVPVLLPAGAFLQAVAGAEAEMARLALAHFQGSRQVADLFCGVGTFAFRLARHHATHAVENDAASLAALDRAQRAASGLKPLTSERRDLFRRPLTAKELKRFDGVLFDPPRAGAEAQARQLAESSVRRVVAVSCNPLTLARDARILVDGGYRLTEVTPIDQFLWSHHVEAVALFERV</sequence>
<dbReference type="SUPFAM" id="SSF53335">
    <property type="entry name" value="S-adenosyl-L-methionine-dependent methyltransferases"/>
    <property type="match status" value="1"/>
</dbReference>
<dbReference type="InterPro" id="IPR012340">
    <property type="entry name" value="NA-bd_OB-fold"/>
</dbReference>
<evidence type="ECO:0000313" key="9">
    <source>
        <dbReference type="Proteomes" id="UP000184290"/>
    </source>
</evidence>
<gene>
    <name evidence="8" type="ORF">SAMN02745911_2964</name>
</gene>
<evidence type="ECO:0000256" key="1">
    <source>
        <dbReference type="ARBA" id="ARBA00022485"/>
    </source>
</evidence>
<protein>
    <submittedName>
        <fullName evidence="8">23S rRNA m(5)U-1939 methyltransferase</fullName>
    </submittedName>
</protein>
<evidence type="ECO:0000313" key="8">
    <source>
        <dbReference type="EMBL" id="SHJ59153.1"/>
    </source>
</evidence>
<dbReference type="PROSITE" id="PS51687">
    <property type="entry name" value="SAM_MT_RNA_M5U"/>
    <property type="match status" value="1"/>
</dbReference>
<evidence type="ECO:0000256" key="2">
    <source>
        <dbReference type="ARBA" id="ARBA00022603"/>
    </source>
</evidence>
<dbReference type="PROSITE" id="PS01230">
    <property type="entry name" value="TRMA_1"/>
    <property type="match status" value="1"/>
</dbReference>
<evidence type="ECO:0000256" key="5">
    <source>
        <dbReference type="ARBA" id="ARBA00023014"/>
    </source>
</evidence>
<dbReference type="PANTHER" id="PTHR11061">
    <property type="entry name" value="RNA M5U METHYLTRANSFERASE"/>
    <property type="match status" value="1"/>
</dbReference>
<organism evidence="8 9">
    <name type="scientific">Aureimonas altamirensis DSM 21988</name>
    <dbReference type="NCBI Taxonomy" id="1121026"/>
    <lineage>
        <taxon>Bacteria</taxon>
        <taxon>Pseudomonadati</taxon>
        <taxon>Pseudomonadota</taxon>
        <taxon>Alphaproteobacteria</taxon>
        <taxon>Hyphomicrobiales</taxon>
        <taxon>Aurantimonadaceae</taxon>
        <taxon>Aureimonas</taxon>
    </lineage>
</organism>
<dbReference type="EMBL" id="FQZC01000003">
    <property type="protein sequence ID" value="SHJ59153.1"/>
    <property type="molecule type" value="Genomic_DNA"/>
</dbReference>
<keyword evidence="1" id="KW-0408">Iron</keyword>
<comment type="caution">
    <text evidence="8">The sequence shown here is derived from an EMBL/GenBank/DDBJ whole genome shotgun (WGS) entry which is preliminary data.</text>
</comment>
<dbReference type="InterPro" id="IPR010280">
    <property type="entry name" value="U5_MeTrfase_fam"/>
</dbReference>
<keyword evidence="1" id="KW-0479">Metal-binding</keyword>
<keyword evidence="4 6" id="KW-0949">S-adenosyl-L-methionine</keyword>
<reference evidence="8 9" key="1">
    <citation type="submission" date="2016-11" db="EMBL/GenBank/DDBJ databases">
        <authorList>
            <person name="Varghese N."/>
            <person name="Submissions S."/>
        </authorList>
    </citation>
    <scope>NUCLEOTIDE SEQUENCE [LARGE SCALE GENOMIC DNA]</scope>
    <source>
        <strain evidence="8 9">DSM 21988</strain>
    </source>
</reference>
<feature type="binding site" evidence="6">
    <location>
        <position position="245"/>
    </location>
    <ligand>
        <name>S-adenosyl-L-methionine</name>
        <dbReference type="ChEBI" id="CHEBI:59789"/>
    </ligand>
</feature>
<dbReference type="GO" id="GO:0008168">
    <property type="term" value="F:methyltransferase activity"/>
    <property type="evidence" value="ECO:0007669"/>
    <property type="project" value="UniProtKB-KW"/>
</dbReference>
<accession>A0ABY1INK3</accession>
<keyword evidence="9" id="KW-1185">Reference proteome</keyword>
<keyword evidence="2 6" id="KW-0489">Methyltransferase</keyword>
<comment type="similarity">
    <text evidence="6">Belongs to the class I-like SAM-binding methyltransferase superfamily. RNA M5U methyltransferase family.</text>
</comment>